<feature type="binding site" evidence="11">
    <location>
        <position position="102"/>
    </location>
    <ligand>
        <name>L-glutamine</name>
        <dbReference type="ChEBI" id="CHEBI:58359"/>
    </ligand>
</feature>
<dbReference type="SUPFAM" id="SSF52402">
    <property type="entry name" value="Adenine nucleotide alpha hydrolases-like"/>
    <property type="match status" value="1"/>
</dbReference>
<dbReference type="InterPro" id="IPR001962">
    <property type="entry name" value="Asn_synthase"/>
</dbReference>
<comment type="catalytic activity">
    <reaction evidence="8 9">
        <text>L-aspartate + L-glutamine + ATP + H2O = L-asparagine + L-glutamate + AMP + diphosphate + H(+)</text>
        <dbReference type="Rhea" id="RHEA:12228"/>
        <dbReference type="ChEBI" id="CHEBI:15377"/>
        <dbReference type="ChEBI" id="CHEBI:15378"/>
        <dbReference type="ChEBI" id="CHEBI:29985"/>
        <dbReference type="ChEBI" id="CHEBI:29991"/>
        <dbReference type="ChEBI" id="CHEBI:30616"/>
        <dbReference type="ChEBI" id="CHEBI:33019"/>
        <dbReference type="ChEBI" id="CHEBI:58048"/>
        <dbReference type="ChEBI" id="CHEBI:58359"/>
        <dbReference type="ChEBI" id="CHEBI:456215"/>
        <dbReference type="EC" id="6.3.5.4"/>
    </reaction>
</comment>
<evidence type="ECO:0000256" key="8">
    <source>
        <dbReference type="ARBA" id="ARBA00048741"/>
    </source>
</evidence>
<dbReference type="PANTHER" id="PTHR11772:SF2">
    <property type="entry name" value="ASPARAGINE SYNTHETASE [GLUTAMINE-HYDROLYZING]"/>
    <property type="match status" value="1"/>
</dbReference>
<name>A0A7R9Z0E2_9CHLO</name>
<evidence type="ECO:0000256" key="11">
    <source>
        <dbReference type="PIRSR" id="PIRSR001589-2"/>
    </source>
</evidence>
<evidence type="ECO:0000256" key="3">
    <source>
        <dbReference type="ARBA" id="ARBA00022605"/>
    </source>
</evidence>
<dbReference type="InterPro" id="IPR033738">
    <property type="entry name" value="AsnB_N"/>
</dbReference>
<evidence type="ECO:0000256" key="10">
    <source>
        <dbReference type="PIRSR" id="PIRSR001589-1"/>
    </source>
</evidence>
<reference evidence="15" key="1">
    <citation type="submission" date="2021-01" db="EMBL/GenBank/DDBJ databases">
        <authorList>
            <person name="Corre E."/>
            <person name="Pelletier E."/>
            <person name="Niang G."/>
            <person name="Scheremetjew M."/>
            <person name="Finn R."/>
            <person name="Kale V."/>
            <person name="Holt S."/>
            <person name="Cochrane G."/>
            <person name="Meng A."/>
            <person name="Brown T."/>
            <person name="Cohen L."/>
        </authorList>
    </citation>
    <scope>NUCLEOTIDE SEQUENCE</scope>
    <source>
        <strain evidence="15">CCMP219</strain>
    </source>
</reference>
<feature type="domain" description="Glutamine amidotransferase type-2" evidence="14">
    <location>
        <begin position="2"/>
        <end position="189"/>
    </location>
</feature>
<evidence type="ECO:0000313" key="15">
    <source>
        <dbReference type="EMBL" id="CAD8297880.1"/>
    </source>
</evidence>
<evidence type="ECO:0000256" key="12">
    <source>
        <dbReference type="PIRSR" id="PIRSR001589-3"/>
    </source>
</evidence>
<dbReference type="Pfam" id="PF13537">
    <property type="entry name" value="GATase_7"/>
    <property type="match status" value="1"/>
</dbReference>
<evidence type="ECO:0000256" key="13">
    <source>
        <dbReference type="SAM" id="MobiDB-lite"/>
    </source>
</evidence>
<keyword evidence="6 10" id="KW-0061">Asparagine biosynthesis</keyword>
<feature type="site" description="Important for beta-aspartyl-AMP intermediate formation" evidence="12">
    <location>
        <position position="352"/>
    </location>
</feature>
<dbReference type="InterPro" id="IPR006426">
    <property type="entry name" value="Asn_synth_AEB"/>
</dbReference>
<dbReference type="EMBL" id="HBEC01030830">
    <property type="protein sequence ID" value="CAD8297880.1"/>
    <property type="molecule type" value="Transcribed_RNA"/>
</dbReference>
<dbReference type="EC" id="6.3.5.4" evidence="9"/>
<dbReference type="NCBIfam" id="NF006949">
    <property type="entry name" value="PRK09431.1"/>
    <property type="match status" value="1"/>
</dbReference>
<keyword evidence="4 9" id="KW-0547">Nucleotide-binding</keyword>
<dbReference type="Gene3D" id="3.60.20.10">
    <property type="entry name" value="Glutamine Phosphoribosylpyrophosphate, subunit 1, domain 1"/>
    <property type="match status" value="1"/>
</dbReference>
<comment type="pathway">
    <text evidence="1">Amino-acid biosynthesis; L-asparagine biosynthesis; L-asparagine from L-aspartate (L-Gln route): step 1/1.</text>
</comment>
<sequence>MCGILAVLNSTDDSAAMRSRVIALSRRQQHRGPDWSGVHQFGNHFLAHERLAIIDPASGDQPLFNEDRTMVVSVNGEIYNYKALMKDIQEQRPGRKFRTQSDCEVISHLYEIYGEKVASMLDGFFAFTVLDKNTNTFYVARDPLGVTCMYIGWGRDGSTWVSSEMKCLKDDCTRFQVFPPGHYYSSKTGEFVRYYNPKYLTDHFAQPPVIPRTPLDLVKIRETFEASVAKRLMSDVPFGVLLSGGLDSSLVASIAARIVTESQDKQMWGRLHSFCIGLEGSPDLAAARKVATFLNTDHHEFTFTVQEGIDAISNVIYHIETFDTTTIRASTPMFLMSRKIKALGVKMVLSGEGADEIFGGYLYFHKAPNAEEFHTETCRKLLALHQYDCLRANKATMAWGVEGRVPFLDKRFLELTMDIDPKEKMIDKKNGRIEKWIMRKAFDTPERPYLPDDVLWRQKEQFSDGVGYNWIDGIKEHVENIVSDQELKSAPHRFPDNTPKTKEAYWYRTIFEQHFPQRSALETVPGGPSVACSTPTAALWDASWAGKEDPSGRSVSGVHDSAYGQAAEPAAKKAKV</sequence>
<feature type="binding site" evidence="11">
    <location>
        <begin position="350"/>
        <end position="351"/>
    </location>
    <ligand>
        <name>ATP</name>
        <dbReference type="ChEBI" id="CHEBI:30616"/>
    </ligand>
</feature>
<gene>
    <name evidence="15" type="ORF">CEUR00632_LOCUS14271</name>
</gene>
<evidence type="ECO:0000256" key="4">
    <source>
        <dbReference type="ARBA" id="ARBA00022741"/>
    </source>
</evidence>
<keyword evidence="7 10" id="KW-0315">Glutamine amidotransferase</keyword>
<evidence type="ECO:0000256" key="7">
    <source>
        <dbReference type="ARBA" id="ARBA00022962"/>
    </source>
</evidence>
<dbReference type="Gene3D" id="3.40.50.620">
    <property type="entry name" value="HUPs"/>
    <property type="match status" value="1"/>
</dbReference>
<dbReference type="CDD" id="cd01991">
    <property type="entry name" value="Asn_synthase_B_C"/>
    <property type="match status" value="1"/>
</dbReference>
<dbReference type="CDD" id="cd00712">
    <property type="entry name" value="AsnB"/>
    <property type="match status" value="1"/>
</dbReference>
<dbReference type="GO" id="GO:0006529">
    <property type="term" value="P:asparagine biosynthetic process"/>
    <property type="evidence" value="ECO:0007669"/>
    <property type="project" value="UniProtKB-KW"/>
</dbReference>
<dbReference type="PANTHER" id="PTHR11772">
    <property type="entry name" value="ASPARAGINE SYNTHETASE"/>
    <property type="match status" value="1"/>
</dbReference>
<dbReference type="InterPro" id="IPR017932">
    <property type="entry name" value="GATase_2_dom"/>
</dbReference>
<evidence type="ECO:0000256" key="6">
    <source>
        <dbReference type="ARBA" id="ARBA00022888"/>
    </source>
</evidence>
<dbReference type="FunFam" id="3.40.50.620:FF:000031">
    <property type="entry name" value="Asparagine synthase B"/>
    <property type="match status" value="1"/>
</dbReference>
<dbReference type="GO" id="GO:0005829">
    <property type="term" value="C:cytosol"/>
    <property type="evidence" value="ECO:0007669"/>
    <property type="project" value="TreeGrafter"/>
</dbReference>
<dbReference type="GO" id="GO:0004066">
    <property type="term" value="F:asparagine synthase (glutamine-hydrolyzing) activity"/>
    <property type="evidence" value="ECO:0007669"/>
    <property type="project" value="UniProtKB-EC"/>
</dbReference>
<feature type="region of interest" description="Disordered" evidence="13">
    <location>
        <begin position="545"/>
        <end position="576"/>
    </location>
</feature>
<dbReference type="Pfam" id="PF00733">
    <property type="entry name" value="Asn_synthase"/>
    <property type="match status" value="1"/>
</dbReference>
<feature type="binding site" evidence="11">
    <location>
        <position position="241"/>
    </location>
    <ligand>
        <name>ATP</name>
        <dbReference type="ChEBI" id="CHEBI:30616"/>
    </ligand>
</feature>
<dbReference type="NCBIfam" id="TIGR01536">
    <property type="entry name" value="asn_synth_AEB"/>
    <property type="match status" value="1"/>
</dbReference>
<evidence type="ECO:0000256" key="2">
    <source>
        <dbReference type="ARBA" id="ARBA00022598"/>
    </source>
</evidence>
<dbReference type="InterPro" id="IPR014729">
    <property type="entry name" value="Rossmann-like_a/b/a_fold"/>
</dbReference>
<dbReference type="PIRSF" id="PIRSF001589">
    <property type="entry name" value="Asn_synthetase_glu-h"/>
    <property type="match status" value="1"/>
</dbReference>
<keyword evidence="2" id="KW-0436">Ligase</keyword>
<organism evidence="15">
    <name type="scientific">Chlamydomonas euryale</name>
    <dbReference type="NCBI Taxonomy" id="1486919"/>
    <lineage>
        <taxon>Eukaryota</taxon>
        <taxon>Viridiplantae</taxon>
        <taxon>Chlorophyta</taxon>
        <taxon>core chlorophytes</taxon>
        <taxon>Chlorophyceae</taxon>
        <taxon>CS clade</taxon>
        <taxon>Chlamydomonadales</taxon>
        <taxon>Chlamydomonadaceae</taxon>
        <taxon>Chlamydomonas</taxon>
    </lineage>
</organism>
<dbReference type="AlphaFoldDB" id="A0A7R9Z0E2"/>
<dbReference type="GO" id="GO:0005524">
    <property type="term" value="F:ATP binding"/>
    <property type="evidence" value="ECO:0007669"/>
    <property type="project" value="UniProtKB-KW"/>
</dbReference>
<evidence type="ECO:0000256" key="5">
    <source>
        <dbReference type="ARBA" id="ARBA00022840"/>
    </source>
</evidence>
<keyword evidence="3 10" id="KW-0028">Amino-acid biosynthesis</keyword>
<dbReference type="SUPFAM" id="SSF56235">
    <property type="entry name" value="N-terminal nucleophile aminohydrolases (Ntn hydrolases)"/>
    <property type="match status" value="1"/>
</dbReference>
<dbReference type="InterPro" id="IPR029055">
    <property type="entry name" value="Ntn_hydrolases_N"/>
</dbReference>
<evidence type="ECO:0000256" key="9">
    <source>
        <dbReference type="PIRNR" id="PIRNR001589"/>
    </source>
</evidence>
<proteinExistence type="predicted"/>
<protein>
    <recommendedName>
        <fullName evidence="9">Asparagine synthetase [glutamine-hydrolyzing]</fullName>
        <ecNumber evidence="9">6.3.5.4</ecNumber>
    </recommendedName>
</protein>
<accession>A0A7R9Z0E2</accession>
<evidence type="ECO:0000256" key="1">
    <source>
        <dbReference type="ARBA" id="ARBA00005187"/>
    </source>
</evidence>
<dbReference type="InterPro" id="IPR050795">
    <property type="entry name" value="Asn_Synthetase"/>
</dbReference>
<feature type="active site" description="For GATase activity" evidence="10">
    <location>
        <position position="2"/>
    </location>
</feature>
<dbReference type="PROSITE" id="PS51278">
    <property type="entry name" value="GATASE_TYPE_2"/>
    <property type="match status" value="1"/>
</dbReference>
<keyword evidence="5 9" id="KW-0067">ATP-binding</keyword>
<feature type="binding site" evidence="11">
    <location>
        <position position="276"/>
    </location>
    <ligand>
        <name>ATP</name>
        <dbReference type="ChEBI" id="CHEBI:30616"/>
    </ligand>
</feature>
<evidence type="ECO:0000259" key="14">
    <source>
        <dbReference type="PROSITE" id="PS51278"/>
    </source>
</evidence>